<proteinExistence type="evidence at transcript level"/>
<accession>Q06EY9</accession>
<evidence type="ECO:0000256" key="1">
    <source>
        <dbReference type="SAM" id="Phobius"/>
    </source>
</evidence>
<name>Q06EY9_9PEZI</name>
<reference evidence="3" key="1">
    <citation type="submission" date="2006-08" db="EMBL/GenBank/DDBJ databases">
        <title>Differential expression of fungal genes at preinfection and mycorrhiza establishment between Terfezia boudieri isolates and Cistus incanus hairy root clones.</title>
        <authorList>
            <person name="Zaretsky M."/>
            <person name="Sitrit Y."/>
            <person name="Mills D."/>
            <person name="Roth-Bejerano N."/>
            <person name="Kagan-Zur V."/>
        </authorList>
    </citation>
    <scope>NUCLEOTIDE SEQUENCE</scope>
    <source>
        <strain evidence="3">25-EXT</strain>
    </source>
</reference>
<keyword evidence="1" id="KW-1133">Transmembrane helix</keyword>
<keyword evidence="1" id="KW-0812">Transmembrane</keyword>
<evidence type="ECO:0000259" key="2">
    <source>
        <dbReference type="Pfam" id="PF25037"/>
    </source>
</evidence>
<sequence>ASRLTLHTWLKQLDSGKYFDEEYIAHLDLSEHDSVVMLTYKFVLFSFLSISIDYYLMSSRIMMVKAKKLTCEWDYPLHQLHTISMEKTGIVLYLRGNRQGPFIPMVDESSRQFLYKKIELAVNSFNSTASGV</sequence>
<protein>
    <submittedName>
        <fullName evidence="3">Vacuolar protein sorting-associated protein vps13</fullName>
    </submittedName>
</protein>
<feature type="non-terminal residue" evidence="3">
    <location>
        <position position="1"/>
    </location>
</feature>
<dbReference type="Pfam" id="PF25037">
    <property type="entry name" value="VPS13_C"/>
    <property type="match status" value="2"/>
</dbReference>
<dbReference type="AlphaFoldDB" id="Q06EY9"/>
<feature type="domain" description="Intermembrane lipid transfer protein VPS13-like C-terminal" evidence="2">
    <location>
        <begin position="58"/>
        <end position="107"/>
    </location>
</feature>
<feature type="transmembrane region" description="Helical" evidence="1">
    <location>
        <begin position="38"/>
        <end position="57"/>
    </location>
</feature>
<dbReference type="EMBL" id="DQ903318">
    <property type="protein sequence ID" value="ABI93616.1"/>
    <property type="molecule type" value="mRNA"/>
</dbReference>
<keyword evidence="1" id="KW-0472">Membrane</keyword>
<dbReference type="InterPro" id="IPR056748">
    <property type="entry name" value="VPS13-like_C"/>
</dbReference>
<evidence type="ECO:0000313" key="3">
    <source>
        <dbReference type="EMBL" id="ABI93616.1"/>
    </source>
</evidence>
<feature type="domain" description="Intermembrane lipid transfer protein VPS13-like C-terminal" evidence="2">
    <location>
        <begin position="8"/>
        <end position="45"/>
    </location>
</feature>
<organism evidence="3">
    <name type="scientific">Terfezia boudieri</name>
    <dbReference type="NCBI Taxonomy" id="82571"/>
    <lineage>
        <taxon>Eukaryota</taxon>
        <taxon>Fungi</taxon>
        <taxon>Dikarya</taxon>
        <taxon>Ascomycota</taxon>
        <taxon>Pezizomycotina</taxon>
        <taxon>Pezizomycetes</taxon>
        <taxon>Pezizales</taxon>
        <taxon>Pezizaceae</taxon>
        <taxon>Terfezia</taxon>
    </lineage>
</organism>